<evidence type="ECO:0000256" key="5">
    <source>
        <dbReference type="ARBA" id="ARBA00023004"/>
    </source>
</evidence>
<dbReference type="PROSITE" id="PS51007">
    <property type="entry name" value="CYTC"/>
    <property type="match status" value="1"/>
</dbReference>
<keyword evidence="3 6" id="KW-0479">Metal-binding</keyword>
<gene>
    <name evidence="9" type="ORF">IXC47_00435</name>
</gene>
<evidence type="ECO:0000313" key="10">
    <source>
        <dbReference type="Proteomes" id="UP000657372"/>
    </source>
</evidence>
<proteinExistence type="predicted"/>
<keyword evidence="2 6" id="KW-0349">Heme</keyword>
<accession>A0ABS0EMX5</accession>
<reference evidence="9 10" key="1">
    <citation type="submission" date="2020-11" db="EMBL/GenBank/DDBJ databases">
        <title>WGS of Herminiimonas contaminans strain Marseille-Q4544 isolated from planarians Schmidtea mediterranea.</title>
        <authorList>
            <person name="Kangale L."/>
        </authorList>
    </citation>
    <scope>NUCLEOTIDE SEQUENCE [LARGE SCALE GENOMIC DNA]</scope>
    <source>
        <strain evidence="9 10">Marseille-Q4544</strain>
    </source>
</reference>
<dbReference type="RefSeq" id="WP_175625248.1">
    <property type="nucleotide sequence ID" value="NZ_JADOEL010000001.1"/>
</dbReference>
<keyword evidence="10" id="KW-1185">Reference proteome</keyword>
<keyword evidence="5 6" id="KW-0408">Iron</keyword>
<dbReference type="PRINTS" id="PR00604">
    <property type="entry name" value="CYTCHRMECIAB"/>
</dbReference>
<evidence type="ECO:0000256" key="6">
    <source>
        <dbReference type="PROSITE-ProRule" id="PRU00433"/>
    </source>
</evidence>
<dbReference type="Gene3D" id="1.10.760.10">
    <property type="entry name" value="Cytochrome c-like domain"/>
    <property type="match status" value="1"/>
</dbReference>
<keyword evidence="7" id="KW-0732">Signal</keyword>
<evidence type="ECO:0000256" key="3">
    <source>
        <dbReference type="ARBA" id="ARBA00022723"/>
    </source>
</evidence>
<evidence type="ECO:0000256" key="1">
    <source>
        <dbReference type="ARBA" id="ARBA00022448"/>
    </source>
</evidence>
<keyword evidence="4" id="KW-0249">Electron transport</keyword>
<evidence type="ECO:0000256" key="7">
    <source>
        <dbReference type="SAM" id="SignalP"/>
    </source>
</evidence>
<evidence type="ECO:0000256" key="2">
    <source>
        <dbReference type="ARBA" id="ARBA00022617"/>
    </source>
</evidence>
<dbReference type="InterPro" id="IPR002327">
    <property type="entry name" value="Cyt_c_1A/1B"/>
</dbReference>
<feature type="domain" description="Cytochrome c" evidence="8">
    <location>
        <begin position="22"/>
        <end position="122"/>
    </location>
</feature>
<comment type="caution">
    <text evidence="9">The sequence shown here is derived from an EMBL/GenBank/DDBJ whole genome shotgun (WGS) entry which is preliminary data.</text>
</comment>
<organism evidence="9 10">
    <name type="scientific">Herminiimonas contaminans</name>
    <dbReference type="NCBI Taxonomy" id="1111140"/>
    <lineage>
        <taxon>Bacteria</taxon>
        <taxon>Pseudomonadati</taxon>
        <taxon>Pseudomonadota</taxon>
        <taxon>Betaproteobacteria</taxon>
        <taxon>Burkholderiales</taxon>
        <taxon>Oxalobacteraceae</taxon>
        <taxon>Herminiimonas</taxon>
    </lineage>
</organism>
<evidence type="ECO:0000259" key="8">
    <source>
        <dbReference type="PROSITE" id="PS51007"/>
    </source>
</evidence>
<sequence length="122" mass="13210">MYKNLLMSLALSVLASTSHAAGDVAAGKRVFAKCANCHQVGPSARGNFGPQLNGIVGRTAGTTKDYKYSKAMSSSRVVWTEANLRAFIKSTDDVVPGNKMRFFGISDEKQLTDLLAYLQTFK</sequence>
<feature type="signal peptide" evidence="7">
    <location>
        <begin position="1"/>
        <end position="20"/>
    </location>
</feature>
<evidence type="ECO:0000313" key="9">
    <source>
        <dbReference type="EMBL" id="MBF8176141.1"/>
    </source>
</evidence>
<dbReference type="InterPro" id="IPR036909">
    <property type="entry name" value="Cyt_c-like_dom_sf"/>
</dbReference>
<dbReference type="SUPFAM" id="SSF46626">
    <property type="entry name" value="Cytochrome c"/>
    <property type="match status" value="1"/>
</dbReference>
<evidence type="ECO:0000256" key="4">
    <source>
        <dbReference type="ARBA" id="ARBA00022982"/>
    </source>
</evidence>
<protein>
    <submittedName>
        <fullName evidence="9">Cytochrome c family protein</fullName>
    </submittedName>
</protein>
<keyword evidence="1" id="KW-0813">Transport</keyword>
<dbReference type="InterPro" id="IPR009056">
    <property type="entry name" value="Cyt_c-like_dom"/>
</dbReference>
<dbReference type="Pfam" id="PF00034">
    <property type="entry name" value="Cytochrom_C"/>
    <property type="match status" value="1"/>
</dbReference>
<dbReference type="PANTHER" id="PTHR11961">
    <property type="entry name" value="CYTOCHROME C"/>
    <property type="match status" value="1"/>
</dbReference>
<dbReference type="EMBL" id="JADOEL010000001">
    <property type="protein sequence ID" value="MBF8176141.1"/>
    <property type="molecule type" value="Genomic_DNA"/>
</dbReference>
<feature type="chain" id="PRO_5046187516" evidence="7">
    <location>
        <begin position="21"/>
        <end position="122"/>
    </location>
</feature>
<dbReference type="Proteomes" id="UP000657372">
    <property type="component" value="Unassembled WGS sequence"/>
</dbReference>
<name>A0ABS0EMX5_9BURK</name>